<dbReference type="Proteomes" id="UP001164305">
    <property type="component" value="Chromosome"/>
</dbReference>
<dbReference type="RefSeq" id="WP_263593588.1">
    <property type="nucleotide sequence ID" value="NZ_CP107020.1"/>
</dbReference>
<evidence type="ECO:0000256" key="6">
    <source>
        <dbReference type="SAM" id="SignalP"/>
    </source>
</evidence>
<evidence type="ECO:0000256" key="2">
    <source>
        <dbReference type="ARBA" id="ARBA00008814"/>
    </source>
</evidence>
<dbReference type="PROSITE" id="PS51318">
    <property type="entry name" value="TAT"/>
    <property type="match status" value="1"/>
</dbReference>
<evidence type="ECO:0000256" key="4">
    <source>
        <dbReference type="ARBA" id="ARBA00022729"/>
    </source>
</evidence>
<feature type="region of interest" description="Disordered" evidence="5">
    <location>
        <begin position="28"/>
        <end position="48"/>
    </location>
</feature>
<dbReference type="InterPro" id="IPR051313">
    <property type="entry name" value="Bact_iron-sidero_bind"/>
</dbReference>
<dbReference type="InterPro" id="IPR006311">
    <property type="entry name" value="TAT_signal"/>
</dbReference>
<reference evidence="8" key="1">
    <citation type="submission" date="2022-10" db="EMBL/GenBank/DDBJ databases">
        <title>Whole-Genome Sequencing of Brachybacterium huguangmaarense BRM-3, Isolated from Betula schmidtii.</title>
        <authorList>
            <person name="Haam D."/>
        </authorList>
    </citation>
    <scope>NUCLEOTIDE SEQUENCE</scope>
    <source>
        <strain evidence="8">BRM-3</strain>
    </source>
</reference>
<keyword evidence="9" id="KW-1185">Reference proteome</keyword>
<feature type="domain" description="Fe/B12 periplasmic-binding" evidence="7">
    <location>
        <begin position="64"/>
        <end position="333"/>
    </location>
</feature>
<comment type="subcellular location">
    <subcellularLocation>
        <location evidence="1">Cell envelope</location>
    </subcellularLocation>
</comment>
<evidence type="ECO:0000256" key="1">
    <source>
        <dbReference type="ARBA" id="ARBA00004196"/>
    </source>
</evidence>
<protein>
    <submittedName>
        <fullName evidence="8">ABC transporter substrate-binding protein</fullName>
    </submittedName>
</protein>
<gene>
    <name evidence="8" type="ORF">BRM3_12285</name>
</gene>
<dbReference type="PANTHER" id="PTHR30532:SF28">
    <property type="entry name" value="PETROBACTIN-BINDING PROTEIN YCLQ"/>
    <property type="match status" value="1"/>
</dbReference>
<accession>A0ABY6FZN0</accession>
<dbReference type="PROSITE" id="PS51257">
    <property type="entry name" value="PROKAR_LIPOPROTEIN"/>
    <property type="match status" value="1"/>
</dbReference>
<name>A0ABY6FZN0_9MICO</name>
<keyword evidence="4 6" id="KW-0732">Signal</keyword>
<evidence type="ECO:0000259" key="7">
    <source>
        <dbReference type="PROSITE" id="PS50983"/>
    </source>
</evidence>
<feature type="chain" id="PRO_5047076443" evidence="6">
    <location>
        <begin position="23"/>
        <end position="333"/>
    </location>
</feature>
<dbReference type="Pfam" id="PF01497">
    <property type="entry name" value="Peripla_BP_2"/>
    <property type="match status" value="1"/>
</dbReference>
<sequence length="333" mass="34934">MTTLSRRHFGFAATAGALGLMAAACSSDNSTGGDAGASDAGGTASTVTVEDNNGQHTVATPPTSVVATDNNSFQTLSDWGVSLTAASRALMPTTIPYKDDESIVDLGNHREPNLEAVVAVEPDLIITGSRFSQYQDDFTSLAPDAVVLDLDARDDQPFEAELKRRVDVLGTIFGKEKEATALGEDLDASIARVKAAYDPAQKVMSVIVSGGEIGYSAPHVGRTFGPMYDVLGLTPALEVQGADDDHQGDDISVEAIADSNPDWILVMDRDAAVASEDSQPAAEVIEGSEALKNVTAVTAGHVVYMPDDTYTNEGIETYTEFFGSFADALEATS</sequence>
<keyword evidence="3" id="KW-0813">Transport</keyword>
<dbReference type="Gene3D" id="3.40.50.1980">
    <property type="entry name" value="Nitrogenase molybdenum iron protein domain"/>
    <property type="match status" value="2"/>
</dbReference>
<proteinExistence type="inferred from homology"/>
<dbReference type="PROSITE" id="PS50983">
    <property type="entry name" value="FE_B12_PBP"/>
    <property type="match status" value="1"/>
</dbReference>
<dbReference type="PANTHER" id="PTHR30532">
    <property type="entry name" value="IRON III DICITRATE-BINDING PERIPLASMIC PROTEIN"/>
    <property type="match status" value="1"/>
</dbReference>
<evidence type="ECO:0000313" key="8">
    <source>
        <dbReference type="EMBL" id="UYG16375.1"/>
    </source>
</evidence>
<organism evidence="8 9">
    <name type="scientific">Brachybacterium huguangmaarense</name>
    <dbReference type="NCBI Taxonomy" id="1652028"/>
    <lineage>
        <taxon>Bacteria</taxon>
        <taxon>Bacillati</taxon>
        <taxon>Actinomycetota</taxon>
        <taxon>Actinomycetes</taxon>
        <taxon>Micrococcales</taxon>
        <taxon>Dermabacteraceae</taxon>
        <taxon>Brachybacterium</taxon>
    </lineage>
</organism>
<dbReference type="SUPFAM" id="SSF53807">
    <property type="entry name" value="Helical backbone' metal receptor"/>
    <property type="match status" value="1"/>
</dbReference>
<evidence type="ECO:0000256" key="3">
    <source>
        <dbReference type="ARBA" id="ARBA00022448"/>
    </source>
</evidence>
<feature type="signal peptide" evidence="6">
    <location>
        <begin position="1"/>
        <end position="22"/>
    </location>
</feature>
<evidence type="ECO:0000313" key="9">
    <source>
        <dbReference type="Proteomes" id="UP001164305"/>
    </source>
</evidence>
<evidence type="ECO:0000256" key="5">
    <source>
        <dbReference type="SAM" id="MobiDB-lite"/>
    </source>
</evidence>
<dbReference type="EMBL" id="CP107020">
    <property type="protein sequence ID" value="UYG16375.1"/>
    <property type="molecule type" value="Genomic_DNA"/>
</dbReference>
<dbReference type="InterPro" id="IPR002491">
    <property type="entry name" value="ABC_transptr_periplasmic_BD"/>
</dbReference>
<feature type="compositionally biased region" description="Low complexity" evidence="5">
    <location>
        <begin position="28"/>
        <end position="46"/>
    </location>
</feature>
<comment type="similarity">
    <text evidence="2">Belongs to the bacterial solute-binding protein 8 family.</text>
</comment>